<protein>
    <submittedName>
        <fullName evidence="1">Uncharacterized protein</fullName>
    </submittedName>
</protein>
<dbReference type="Proteomes" id="UP001153331">
    <property type="component" value="Unassembled WGS sequence"/>
</dbReference>
<reference evidence="1" key="1">
    <citation type="submission" date="2022-11" db="EMBL/GenBank/DDBJ databases">
        <title>Genome Sequence of Boeremia exigua.</title>
        <authorList>
            <person name="Buettner E."/>
        </authorList>
    </citation>
    <scope>NUCLEOTIDE SEQUENCE</scope>
    <source>
        <strain evidence="1">CU02</strain>
    </source>
</reference>
<proteinExistence type="predicted"/>
<evidence type="ECO:0000313" key="1">
    <source>
        <dbReference type="EMBL" id="KAJ8113837.1"/>
    </source>
</evidence>
<evidence type="ECO:0000313" key="2">
    <source>
        <dbReference type="Proteomes" id="UP001153331"/>
    </source>
</evidence>
<organism evidence="1 2">
    <name type="scientific">Boeremia exigua</name>
    <dbReference type="NCBI Taxonomy" id="749465"/>
    <lineage>
        <taxon>Eukaryota</taxon>
        <taxon>Fungi</taxon>
        <taxon>Dikarya</taxon>
        <taxon>Ascomycota</taxon>
        <taxon>Pezizomycotina</taxon>
        <taxon>Dothideomycetes</taxon>
        <taxon>Pleosporomycetidae</taxon>
        <taxon>Pleosporales</taxon>
        <taxon>Pleosporineae</taxon>
        <taxon>Didymellaceae</taxon>
        <taxon>Boeremia</taxon>
    </lineage>
</organism>
<gene>
    <name evidence="1" type="ORF">OPT61_g4132</name>
</gene>
<sequence length="178" mass="19244">MSPHTGLADCLSILGGGYSRPIRLDGSRKLKPAQPTQRAMRCKACSPREHPQFSFSERVASSDADQLPITMQVVVALQSVLDSQSCNRGSPTRAAYRLLDAMLSPLGVVMSSILAGKRTVLSVFWRKIRSQLVSRSGTDGPDLPTTAANHMRPSSALDVKGQMGDILVFITHELKVPS</sequence>
<name>A0ACC2IFB4_9PLEO</name>
<accession>A0ACC2IFB4</accession>
<dbReference type="EMBL" id="JAPHNI010000228">
    <property type="protein sequence ID" value="KAJ8113837.1"/>
    <property type="molecule type" value="Genomic_DNA"/>
</dbReference>
<keyword evidence="2" id="KW-1185">Reference proteome</keyword>
<comment type="caution">
    <text evidence="1">The sequence shown here is derived from an EMBL/GenBank/DDBJ whole genome shotgun (WGS) entry which is preliminary data.</text>
</comment>